<dbReference type="PANTHER" id="PTHR32071:SF57">
    <property type="entry name" value="C4-DICARBOXYLATE TRANSPORT TRANSCRIPTIONAL REGULATORY PROTEIN DCTD"/>
    <property type="match status" value="1"/>
</dbReference>
<dbReference type="InterPro" id="IPR025662">
    <property type="entry name" value="Sigma_54_int_dom_ATP-bd_1"/>
</dbReference>
<dbReference type="InterPro" id="IPR058031">
    <property type="entry name" value="AAA_lid_NorR"/>
</dbReference>
<keyword evidence="3" id="KW-0805">Transcription regulation</keyword>
<dbReference type="InterPro" id="IPR002078">
    <property type="entry name" value="Sigma_54_int"/>
</dbReference>
<dbReference type="GO" id="GO:0043565">
    <property type="term" value="F:sequence-specific DNA binding"/>
    <property type="evidence" value="ECO:0007669"/>
    <property type="project" value="InterPro"/>
</dbReference>
<dbReference type="GO" id="GO:0006355">
    <property type="term" value="P:regulation of DNA-templated transcription"/>
    <property type="evidence" value="ECO:0007669"/>
    <property type="project" value="InterPro"/>
</dbReference>
<dbReference type="InterPro" id="IPR009057">
    <property type="entry name" value="Homeodomain-like_sf"/>
</dbReference>
<proteinExistence type="predicted"/>
<reference evidence="8 9" key="1">
    <citation type="journal article" date="2019" name="Nat. Microbiol.">
        <title>Mediterranean grassland soil C-N compound turnover is dependent on rainfall and depth, and is mediated by genomically divergent microorganisms.</title>
        <authorList>
            <person name="Diamond S."/>
            <person name="Andeer P.F."/>
            <person name="Li Z."/>
            <person name="Crits-Christoph A."/>
            <person name="Burstein D."/>
            <person name="Anantharaman K."/>
            <person name="Lane K.R."/>
            <person name="Thomas B.C."/>
            <person name="Pan C."/>
            <person name="Northen T.R."/>
            <person name="Banfield J.F."/>
        </authorList>
    </citation>
    <scope>NUCLEOTIDE SEQUENCE [LARGE SCALE GENOMIC DNA]</scope>
    <source>
        <strain evidence="8">WS_9</strain>
    </source>
</reference>
<dbReference type="PROSITE" id="PS50110">
    <property type="entry name" value="RESPONSE_REGULATORY"/>
    <property type="match status" value="1"/>
</dbReference>
<dbReference type="Proteomes" id="UP000317691">
    <property type="component" value="Unassembled WGS sequence"/>
</dbReference>
<protein>
    <submittedName>
        <fullName evidence="8">Sigma-54-dependent Fis family transcriptional regulator</fullName>
    </submittedName>
</protein>
<dbReference type="AlphaFoldDB" id="A0A538THQ7"/>
<evidence type="ECO:0000313" key="8">
    <source>
        <dbReference type="EMBL" id="TMQ63154.1"/>
    </source>
</evidence>
<comment type="caution">
    <text evidence="5">Lacks conserved residue(s) required for the propagation of feature annotation.</text>
</comment>
<dbReference type="PANTHER" id="PTHR32071">
    <property type="entry name" value="TRANSCRIPTIONAL REGULATORY PROTEIN"/>
    <property type="match status" value="1"/>
</dbReference>
<organism evidence="8 9">
    <name type="scientific">Eiseniibacteriota bacterium</name>
    <dbReference type="NCBI Taxonomy" id="2212470"/>
    <lineage>
        <taxon>Bacteria</taxon>
        <taxon>Candidatus Eiseniibacteriota</taxon>
    </lineage>
</organism>
<sequence>MGDPPLSLRRPRALIVDKDSSETAELQAFLTAGGFDVHWAKDGEQAYNVLDGAWPQAAGEPGRGPEVVIAELKAHRVDGLRLLQVAKQRNPEVCVILIADQGTVELATEAMREGAYDFQLRPLNLTKMLAVIRRAISHQELVHRAEDLAVQLDERLRVPTLTGHSRVMQELQDKILQIAPTRATVLIYGETGTGKELIAQAIHRLSPRKDERFVKLHCAELSENIIESELFGHERGSFTGADQQRKGRFELADQGTLFIDEISDIPAPVQTKLLRVLQDRQFERVGGNDTVQVDVRIIAATNRRLEIMAARGQFREDLYYRLRVLLLEVPPLRERREDIPALLETFIKEFNREHGRKVTGVTRGVVDRLMQYEWPGNVRELRNTVEEMVIFAQGKRLLDVSDLPISLRHQRTPTAADMNLSVGMSMPEIERAVLEATLRSVGHDKQRAAKILGIGLRTLYRKQKEYGL</sequence>
<dbReference type="PROSITE" id="PS50045">
    <property type="entry name" value="SIGMA54_INTERACT_4"/>
    <property type="match status" value="1"/>
</dbReference>
<dbReference type="Pfam" id="PF00158">
    <property type="entry name" value="Sigma54_activat"/>
    <property type="match status" value="1"/>
</dbReference>
<dbReference type="GO" id="GO:0000160">
    <property type="term" value="P:phosphorelay signal transduction system"/>
    <property type="evidence" value="ECO:0007669"/>
    <property type="project" value="InterPro"/>
</dbReference>
<dbReference type="Gene3D" id="3.40.50.300">
    <property type="entry name" value="P-loop containing nucleotide triphosphate hydrolases"/>
    <property type="match status" value="1"/>
</dbReference>
<evidence type="ECO:0000259" key="6">
    <source>
        <dbReference type="PROSITE" id="PS50045"/>
    </source>
</evidence>
<dbReference type="InterPro" id="IPR011006">
    <property type="entry name" value="CheY-like_superfamily"/>
</dbReference>
<accession>A0A538THQ7</accession>
<evidence type="ECO:0000313" key="9">
    <source>
        <dbReference type="Proteomes" id="UP000317691"/>
    </source>
</evidence>
<keyword evidence="2" id="KW-0067">ATP-binding</keyword>
<dbReference type="Gene3D" id="1.10.10.60">
    <property type="entry name" value="Homeodomain-like"/>
    <property type="match status" value="1"/>
</dbReference>
<keyword evidence="1" id="KW-0547">Nucleotide-binding</keyword>
<comment type="caution">
    <text evidence="8">The sequence shown here is derived from an EMBL/GenBank/DDBJ whole genome shotgun (WGS) entry which is preliminary data.</text>
</comment>
<dbReference type="SMART" id="SM00382">
    <property type="entry name" value="AAA"/>
    <property type="match status" value="1"/>
</dbReference>
<dbReference type="Gene3D" id="3.40.50.2300">
    <property type="match status" value="1"/>
</dbReference>
<evidence type="ECO:0000256" key="4">
    <source>
        <dbReference type="ARBA" id="ARBA00023163"/>
    </source>
</evidence>
<dbReference type="InterPro" id="IPR025944">
    <property type="entry name" value="Sigma_54_int_dom_CS"/>
</dbReference>
<dbReference type="SUPFAM" id="SSF52172">
    <property type="entry name" value="CheY-like"/>
    <property type="match status" value="1"/>
</dbReference>
<name>A0A538THQ7_UNCEI</name>
<evidence type="ECO:0000256" key="3">
    <source>
        <dbReference type="ARBA" id="ARBA00023015"/>
    </source>
</evidence>
<evidence type="ECO:0000256" key="5">
    <source>
        <dbReference type="PROSITE-ProRule" id="PRU00169"/>
    </source>
</evidence>
<dbReference type="CDD" id="cd00009">
    <property type="entry name" value="AAA"/>
    <property type="match status" value="1"/>
</dbReference>
<dbReference type="InterPro" id="IPR003593">
    <property type="entry name" value="AAA+_ATPase"/>
</dbReference>
<evidence type="ECO:0000259" key="7">
    <source>
        <dbReference type="PROSITE" id="PS50110"/>
    </source>
</evidence>
<dbReference type="InterPro" id="IPR001789">
    <property type="entry name" value="Sig_transdc_resp-reg_receiver"/>
</dbReference>
<evidence type="ECO:0000256" key="2">
    <source>
        <dbReference type="ARBA" id="ARBA00022840"/>
    </source>
</evidence>
<evidence type="ECO:0000256" key="1">
    <source>
        <dbReference type="ARBA" id="ARBA00022741"/>
    </source>
</evidence>
<dbReference type="SUPFAM" id="SSF52540">
    <property type="entry name" value="P-loop containing nucleoside triphosphate hydrolases"/>
    <property type="match status" value="1"/>
</dbReference>
<dbReference type="PRINTS" id="PR01590">
    <property type="entry name" value="HTHFIS"/>
</dbReference>
<dbReference type="EMBL" id="VBOZ01000033">
    <property type="protein sequence ID" value="TMQ63154.1"/>
    <property type="molecule type" value="Genomic_DNA"/>
</dbReference>
<dbReference type="InterPro" id="IPR027417">
    <property type="entry name" value="P-loop_NTPase"/>
</dbReference>
<keyword evidence="4" id="KW-0804">Transcription</keyword>
<dbReference type="FunFam" id="3.40.50.300:FF:000006">
    <property type="entry name" value="DNA-binding transcriptional regulator NtrC"/>
    <property type="match status" value="1"/>
</dbReference>
<dbReference type="Pfam" id="PF25601">
    <property type="entry name" value="AAA_lid_14"/>
    <property type="match status" value="1"/>
</dbReference>
<dbReference type="PROSITE" id="PS00675">
    <property type="entry name" value="SIGMA54_INTERACT_1"/>
    <property type="match status" value="1"/>
</dbReference>
<dbReference type="GO" id="GO:0005524">
    <property type="term" value="F:ATP binding"/>
    <property type="evidence" value="ECO:0007669"/>
    <property type="project" value="UniProtKB-KW"/>
</dbReference>
<dbReference type="SUPFAM" id="SSF46689">
    <property type="entry name" value="Homeodomain-like"/>
    <property type="match status" value="1"/>
</dbReference>
<dbReference type="Gene3D" id="1.10.8.60">
    <property type="match status" value="1"/>
</dbReference>
<feature type="domain" description="Response regulatory" evidence="7">
    <location>
        <begin position="12"/>
        <end position="136"/>
    </location>
</feature>
<feature type="domain" description="Sigma-54 factor interaction" evidence="6">
    <location>
        <begin position="161"/>
        <end position="390"/>
    </location>
</feature>
<gene>
    <name evidence="8" type="ORF">E6K79_10955</name>
</gene>
<dbReference type="SMART" id="SM00448">
    <property type="entry name" value="REC"/>
    <property type="match status" value="1"/>
</dbReference>
<dbReference type="InterPro" id="IPR002197">
    <property type="entry name" value="HTH_Fis"/>
</dbReference>
<dbReference type="Pfam" id="PF02954">
    <property type="entry name" value="HTH_8"/>
    <property type="match status" value="1"/>
</dbReference>
<dbReference type="Pfam" id="PF00072">
    <property type="entry name" value="Response_reg"/>
    <property type="match status" value="1"/>
</dbReference>
<dbReference type="PROSITE" id="PS00688">
    <property type="entry name" value="SIGMA54_INTERACT_3"/>
    <property type="match status" value="1"/>
</dbReference>